<keyword evidence="2" id="KW-1185">Reference proteome</keyword>
<proteinExistence type="predicted"/>
<accession>A0AAW4PPK1</accession>
<gene>
    <name evidence="1" type="ORF">EGH21_08885</name>
</gene>
<dbReference type="RefSeq" id="WP_220618122.1">
    <property type="nucleotide sequence ID" value="NZ_RKLR01000003.1"/>
</dbReference>
<dbReference type="Proteomes" id="UP001430377">
    <property type="component" value="Unassembled WGS sequence"/>
</dbReference>
<dbReference type="EMBL" id="RKLR01000003">
    <property type="protein sequence ID" value="MBX0323141.1"/>
    <property type="molecule type" value="Genomic_DNA"/>
</dbReference>
<reference evidence="1 2" key="1">
    <citation type="submission" date="2021-06" db="EMBL/GenBank/DDBJ databases">
        <title>Halomicroarcula sp. a new haloarchaeum isolated from saline soil.</title>
        <authorList>
            <person name="Duran-Viseras A."/>
            <person name="Sanchez-Porro C."/>
            <person name="Ventosa A."/>
        </authorList>
    </citation>
    <scope>NUCLEOTIDE SEQUENCE [LARGE SCALE GENOMIC DNA]</scope>
    <source>
        <strain evidence="1 2">F13</strain>
    </source>
</reference>
<organism evidence="1 2">
    <name type="scientific">Haloarcula rubra</name>
    <dbReference type="NCBI Taxonomy" id="2487747"/>
    <lineage>
        <taxon>Archaea</taxon>
        <taxon>Methanobacteriati</taxon>
        <taxon>Methanobacteriota</taxon>
        <taxon>Stenosarchaea group</taxon>
        <taxon>Halobacteria</taxon>
        <taxon>Halobacteriales</taxon>
        <taxon>Haloarculaceae</taxon>
        <taxon>Haloarcula</taxon>
    </lineage>
</organism>
<evidence type="ECO:0000313" key="2">
    <source>
        <dbReference type="Proteomes" id="UP001430377"/>
    </source>
</evidence>
<evidence type="ECO:0000313" key="1">
    <source>
        <dbReference type="EMBL" id="MBX0323141.1"/>
    </source>
</evidence>
<dbReference type="InterPro" id="IPR046783">
    <property type="entry name" value="HTH_63"/>
</dbReference>
<dbReference type="Pfam" id="PF20575">
    <property type="entry name" value="HTH_63"/>
    <property type="match status" value="1"/>
</dbReference>
<sequence>MSSGESATPLEELLPSTETSLTAEVFVHSLAPVGSKRQQDALVERLSGLADEGVVDGVDLLVWGDSICTGSVLANVGSGERIVSTIGEFYALAAKRGISISPFFRITKVTSSFADESFRRIVPPCRCLALYAEQKLVAVFPCVVDGVAYTPEDAISVLERTRSASVSSRAMADESS</sequence>
<dbReference type="AlphaFoldDB" id="A0AAW4PPK1"/>
<comment type="caution">
    <text evidence="1">The sequence shown here is derived from an EMBL/GenBank/DDBJ whole genome shotgun (WGS) entry which is preliminary data.</text>
</comment>
<name>A0AAW4PPK1_9EURY</name>
<protein>
    <submittedName>
        <fullName evidence="1">Uncharacterized protein</fullName>
    </submittedName>
</protein>